<organism evidence="3 4">
    <name type="scientific">Ranatra chinensis</name>
    <dbReference type="NCBI Taxonomy" id="642074"/>
    <lineage>
        <taxon>Eukaryota</taxon>
        <taxon>Metazoa</taxon>
        <taxon>Ecdysozoa</taxon>
        <taxon>Arthropoda</taxon>
        <taxon>Hexapoda</taxon>
        <taxon>Insecta</taxon>
        <taxon>Pterygota</taxon>
        <taxon>Neoptera</taxon>
        <taxon>Paraneoptera</taxon>
        <taxon>Hemiptera</taxon>
        <taxon>Heteroptera</taxon>
        <taxon>Panheteroptera</taxon>
        <taxon>Nepomorpha</taxon>
        <taxon>Nepidae</taxon>
        <taxon>Ranatrinae</taxon>
        <taxon>Ranatra</taxon>
    </lineage>
</organism>
<feature type="non-terminal residue" evidence="3">
    <location>
        <position position="1"/>
    </location>
</feature>
<evidence type="ECO:0000256" key="1">
    <source>
        <dbReference type="SAM" id="MobiDB-lite"/>
    </source>
</evidence>
<dbReference type="InterPro" id="IPR011993">
    <property type="entry name" value="PH-like_dom_sf"/>
</dbReference>
<dbReference type="InterPro" id="IPR000156">
    <property type="entry name" value="Ran_bind_dom"/>
</dbReference>
<evidence type="ECO:0000259" key="2">
    <source>
        <dbReference type="PROSITE" id="PS50196"/>
    </source>
</evidence>
<dbReference type="Proteomes" id="UP001558652">
    <property type="component" value="Unassembled WGS sequence"/>
</dbReference>
<dbReference type="PANTHER" id="PTHR23138">
    <property type="entry name" value="RAN BINDING PROTEIN"/>
    <property type="match status" value="1"/>
</dbReference>
<dbReference type="Gene3D" id="2.30.29.30">
    <property type="entry name" value="Pleckstrin-homology domain (PH domain)/Phosphotyrosine-binding domain (PTB)"/>
    <property type="match status" value="1"/>
</dbReference>
<dbReference type="PANTHER" id="PTHR23138:SF87">
    <property type="entry name" value="E3 SUMO-PROTEIN LIGASE RANBP2"/>
    <property type="match status" value="1"/>
</dbReference>
<dbReference type="Pfam" id="PF00638">
    <property type="entry name" value="Ran_BP1"/>
    <property type="match status" value="1"/>
</dbReference>
<comment type="caution">
    <text evidence="3">The sequence shown here is derived from an EMBL/GenBank/DDBJ whole genome shotgun (WGS) entry which is preliminary data.</text>
</comment>
<proteinExistence type="predicted"/>
<feature type="domain" description="RanBD1" evidence="2">
    <location>
        <begin position="52"/>
        <end position="190"/>
    </location>
</feature>
<evidence type="ECO:0000313" key="3">
    <source>
        <dbReference type="EMBL" id="KAL1140572.1"/>
    </source>
</evidence>
<dbReference type="SMART" id="SM00160">
    <property type="entry name" value="RanBD"/>
    <property type="match status" value="1"/>
</dbReference>
<dbReference type="EMBL" id="JBFDAA010000001">
    <property type="protein sequence ID" value="KAL1140572.1"/>
    <property type="molecule type" value="Genomic_DNA"/>
</dbReference>
<keyword evidence="4" id="KW-1185">Reference proteome</keyword>
<feature type="region of interest" description="Disordered" evidence="1">
    <location>
        <begin position="1"/>
        <end position="53"/>
    </location>
</feature>
<dbReference type="SUPFAM" id="SSF50729">
    <property type="entry name" value="PH domain-like"/>
    <property type="match status" value="1"/>
</dbReference>
<feature type="compositionally biased region" description="Basic and acidic residues" evidence="1">
    <location>
        <begin position="27"/>
        <end position="40"/>
    </location>
</feature>
<dbReference type="PROSITE" id="PS50196">
    <property type="entry name" value="RANBD1"/>
    <property type="match status" value="1"/>
</dbReference>
<dbReference type="InterPro" id="IPR045255">
    <property type="entry name" value="RanBP1-like"/>
</dbReference>
<evidence type="ECO:0000313" key="4">
    <source>
        <dbReference type="Proteomes" id="UP001558652"/>
    </source>
</evidence>
<accession>A0ABD0Z9X7</accession>
<protein>
    <recommendedName>
        <fullName evidence="2">RanBD1 domain-containing protein</fullName>
    </recommendedName>
</protein>
<sequence length="222" mass="25397">KSAINPNVQWEGANSKVFGSQFGEQPNSDKKNADESGHDDSNEEVCDDHDPHFNPIVPLPKKIELKTGEEDEIIVFSERARLYKLDNNTKEWKERGVGEMKLLKHTVIKTYRLLMRREQVHKIVCNHLISSDFKLNPLSTSDRSWCWFAMNLAQDYEAPQLENLAAKFKNGDIANSFKMAVESAKADIHENTGTYHNLNLASLVVPMINHYRLTNLLCMLNI</sequence>
<gene>
    <name evidence="3" type="ORF">AAG570_000502</name>
</gene>
<name>A0ABD0Z9X7_9HEMI</name>
<reference evidence="3 4" key="1">
    <citation type="submission" date="2024-07" db="EMBL/GenBank/DDBJ databases">
        <title>Chromosome-level genome assembly of the water stick insect Ranatra chinensis (Heteroptera: Nepidae).</title>
        <authorList>
            <person name="Liu X."/>
        </authorList>
    </citation>
    <scope>NUCLEOTIDE SEQUENCE [LARGE SCALE GENOMIC DNA]</scope>
    <source>
        <strain evidence="3">Cailab_2021Rc</strain>
        <tissue evidence="3">Muscle</tissue>
    </source>
</reference>
<dbReference type="AlphaFoldDB" id="A0ABD0Z9X7"/>
<dbReference type="FunFam" id="2.30.29.30:FF:000018">
    <property type="entry name" value="E3 SUMO-protein ligase RanBP2"/>
    <property type="match status" value="1"/>
</dbReference>